<comment type="function">
    <text evidence="2">Catalyzes the ATP-dependent phosphorylation of thiamine-monophosphate (TMP) to form thiamine-pyrophosphate (TPP), the active form of vitamin B1.</text>
</comment>
<dbReference type="GO" id="GO:0009030">
    <property type="term" value="F:thiamine-phosphate kinase activity"/>
    <property type="evidence" value="ECO:0007669"/>
    <property type="project" value="UniProtKB-UniRule"/>
</dbReference>
<dbReference type="EC" id="2.7.4.16" evidence="2"/>
<feature type="binding site" evidence="2">
    <location>
        <begin position="129"/>
        <end position="130"/>
    </location>
    <ligand>
        <name>ATP</name>
        <dbReference type="ChEBI" id="CHEBI:30616"/>
    </ligand>
</feature>
<reference evidence="4 6" key="3">
    <citation type="journal article" date="2008" name="Appl. Environ. Microbiol.">
        <title>Complete genome sequence of Nitrosospira multiformis, an ammonia-oxidizing bacterium from the soil environment.</title>
        <authorList>
            <person name="Norton J.M."/>
            <person name="Klotz M.G."/>
            <person name="Stein L.Y."/>
            <person name="Arp D.J."/>
            <person name="Bottomley P.J."/>
            <person name="Chain P.S."/>
            <person name="Hauser L.J."/>
            <person name="Land M.L."/>
            <person name="Larimer F.W."/>
            <person name="Shin M.W."/>
            <person name="Starkenburg S.R."/>
        </authorList>
    </citation>
    <scope>NUCLEOTIDE SEQUENCE [LARGE SCALE GENOMIC DNA]</scope>
    <source>
        <strain evidence="4">ATCC 25196</strain>
        <strain evidence="6">ATCC 25196 / NCIMB 11849 / C 71</strain>
    </source>
</reference>
<feature type="binding site" evidence="2">
    <location>
        <position position="51"/>
    </location>
    <ligand>
        <name>Mg(2+)</name>
        <dbReference type="ChEBI" id="CHEBI:18420"/>
        <label>2</label>
    </ligand>
</feature>
<dbReference type="GO" id="GO:0009228">
    <property type="term" value="P:thiamine biosynthetic process"/>
    <property type="evidence" value="ECO:0007669"/>
    <property type="project" value="UniProtKB-KW"/>
</dbReference>
<dbReference type="InterPro" id="IPR036921">
    <property type="entry name" value="PurM-like_N_sf"/>
</dbReference>
<feature type="binding site" evidence="2">
    <location>
        <position position="58"/>
    </location>
    <ligand>
        <name>substrate</name>
    </ligand>
</feature>
<reference evidence="4" key="2">
    <citation type="submission" date="2005-08" db="EMBL/GenBank/DDBJ databases">
        <title>Complete sequence of Chromosome 1 of Nitrosospira multiformis ATCC 25196.</title>
        <authorList>
            <consortium name="US DOE Joint Genome Institute"/>
            <person name="Copeland A."/>
            <person name="Lucas S."/>
            <person name="Lapidus A."/>
            <person name="Barry K."/>
            <person name="Detter J.C."/>
            <person name="Glavina T."/>
            <person name="Hammon N."/>
            <person name="Israni S."/>
            <person name="Pitluck S."/>
            <person name="Chain P."/>
            <person name="Malfatti S."/>
            <person name="Shin M."/>
            <person name="Vergez L."/>
            <person name="Schmutz J."/>
            <person name="Larimer F."/>
            <person name="Land M."/>
            <person name="Hauser L."/>
            <person name="Kyrpides N."/>
            <person name="Lykidis A."/>
            <person name="Richardson P."/>
        </authorList>
    </citation>
    <scope>NUCLEOTIDE SEQUENCE</scope>
    <source>
        <strain evidence="4">ATCC 25196</strain>
    </source>
</reference>
<feature type="binding site" evidence="2">
    <location>
        <position position="336"/>
    </location>
    <ligand>
        <name>substrate</name>
    </ligand>
</feature>
<evidence type="ECO:0000313" key="7">
    <source>
        <dbReference type="Proteomes" id="UP000236751"/>
    </source>
</evidence>
<keyword evidence="2 4" id="KW-0808">Transferase</keyword>
<comment type="catalytic activity">
    <reaction evidence="2">
        <text>thiamine phosphate + ATP = thiamine diphosphate + ADP</text>
        <dbReference type="Rhea" id="RHEA:15913"/>
        <dbReference type="ChEBI" id="CHEBI:30616"/>
        <dbReference type="ChEBI" id="CHEBI:37575"/>
        <dbReference type="ChEBI" id="CHEBI:58937"/>
        <dbReference type="ChEBI" id="CHEBI:456216"/>
        <dbReference type="EC" id="2.7.4.16"/>
    </reaction>
</comment>
<dbReference type="SUPFAM" id="SSF55326">
    <property type="entry name" value="PurM N-terminal domain-like"/>
    <property type="match status" value="1"/>
</dbReference>
<evidence type="ECO:0000313" key="5">
    <source>
        <dbReference type="EMBL" id="SEG01467.1"/>
    </source>
</evidence>
<keyword evidence="6" id="KW-1185">Reference proteome</keyword>
<comment type="similarity">
    <text evidence="2">Belongs to the thiamine-monophosphate kinase family.</text>
</comment>
<keyword evidence="2" id="KW-0067">ATP-binding</keyword>
<dbReference type="RefSeq" id="WP_011379377.1">
    <property type="nucleotide sequence ID" value="NC_007614.1"/>
</dbReference>
<keyword evidence="2" id="KW-0460">Magnesium</keyword>
<dbReference type="HOGENOM" id="CLU_046964_3_0_4"/>
<evidence type="ECO:0000259" key="3">
    <source>
        <dbReference type="Pfam" id="PF00586"/>
    </source>
</evidence>
<dbReference type="Proteomes" id="UP000002718">
    <property type="component" value="Chromosome"/>
</dbReference>
<dbReference type="Gene3D" id="3.90.650.10">
    <property type="entry name" value="PurM-like C-terminal domain"/>
    <property type="match status" value="1"/>
</dbReference>
<accession>Q2YD49</accession>
<feature type="binding site" evidence="2">
    <location>
        <position position="232"/>
    </location>
    <ligand>
        <name>Mg(2+)</name>
        <dbReference type="ChEBI" id="CHEBI:18420"/>
        <label>5</label>
    </ligand>
</feature>
<gene>
    <name evidence="2" type="primary">thiL</name>
    <name evidence="4" type="ordered locus">Nmul_A0013</name>
    <name evidence="5" type="ORF">SAMN05216403_12224</name>
</gene>
<dbReference type="HAMAP" id="MF_02128">
    <property type="entry name" value="TMP_kinase"/>
    <property type="match status" value="1"/>
</dbReference>
<feature type="binding site" evidence="2">
    <location>
        <position position="280"/>
    </location>
    <ligand>
        <name>substrate</name>
    </ligand>
</feature>
<evidence type="ECO:0000313" key="4">
    <source>
        <dbReference type="EMBL" id="ABB73322.1"/>
    </source>
</evidence>
<dbReference type="Gene3D" id="3.30.1330.10">
    <property type="entry name" value="PurM-like, N-terminal domain"/>
    <property type="match status" value="1"/>
</dbReference>
<dbReference type="InterPro" id="IPR036676">
    <property type="entry name" value="PurM-like_C_sf"/>
</dbReference>
<feature type="domain" description="PurM-like N-terminal" evidence="3">
    <location>
        <begin position="32"/>
        <end position="145"/>
    </location>
</feature>
<organism evidence="4 6">
    <name type="scientific">Nitrosospira multiformis (strain ATCC 25196 / NCIMB 11849 / C 71)</name>
    <dbReference type="NCBI Taxonomy" id="323848"/>
    <lineage>
        <taxon>Bacteria</taxon>
        <taxon>Pseudomonadati</taxon>
        <taxon>Pseudomonadota</taxon>
        <taxon>Betaproteobacteria</taxon>
        <taxon>Nitrosomonadales</taxon>
        <taxon>Nitrosomonadaceae</taxon>
        <taxon>Nitrosospira</taxon>
    </lineage>
</organism>
<feature type="binding site" evidence="2">
    <location>
        <position position="49"/>
    </location>
    <ligand>
        <name>Mg(2+)</name>
        <dbReference type="ChEBI" id="CHEBI:18420"/>
        <label>4</label>
    </ligand>
</feature>
<keyword evidence="2" id="KW-0479">Metal-binding</keyword>
<feature type="binding site" evidence="2">
    <location>
        <position position="130"/>
    </location>
    <ligand>
        <name>Mg(2+)</name>
        <dbReference type="ChEBI" id="CHEBI:18420"/>
        <label>1</label>
    </ligand>
</feature>
<reference evidence="6" key="1">
    <citation type="submission" date="2005-08" db="EMBL/GenBank/DDBJ databases">
        <title>Complete sequence of chromosome 1 of Nitrosospira multiformis ATCC 25196.</title>
        <authorList>
            <person name="Copeland A."/>
            <person name="Lucas S."/>
            <person name="Lapidus A."/>
            <person name="Barry K."/>
            <person name="Detter J.C."/>
            <person name="Glavina T."/>
            <person name="Hammon N."/>
            <person name="Israni S."/>
            <person name="Pitluck S."/>
            <person name="Chain P."/>
            <person name="Malfatti S."/>
            <person name="Shin M."/>
            <person name="Vergez L."/>
            <person name="Schmutz J."/>
            <person name="Larimer F."/>
            <person name="Land M."/>
            <person name="Hauser L."/>
            <person name="Kyrpides N."/>
            <person name="Lykidis A."/>
            <person name="Richardson P."/>
        </authorList>
    </citation>
    <scope>NUCLEOTIDE SEQUENCE [LARGE SCALE GENOMIC DNA]</scope>
    <source>
        <strain evidence="6">ATCC 25196 / NCIMB 11849 / C 71</strain>
    </source>
</reference>
<keyword evidence="2" id="KW-0547">Nucleotide-binding</keyword>
<dbReference type="EMBL" id="FNVK01000022">
    <property type="protein sequence ID" value="SEG01467.1"/>
    <property type="molecule type" value="Genomic_DNA"/>
</dbReference>
<protein>
    <recommendedName>
        <fullName evidence="2">Thiamine-monophosphate kinase</fullName>
        <shortName evidence="2">TMP kinase</shortName>
        <shortName evidence="2">Thiamine-phosphate kinase</shortName>
        <ecNumber evidence="2">2.7.4.16</ecNumber>
    </recommendedName>
</protein>
<evidence type="ECO:0000256" key="2">
    <source>
        <dbReference type="HAMAP-Rule" id="MF_02128"/>
    </source>
</evidence>
<evidence type="ECO:0000313" key="6">
    <source>
        <dbReference type="Proteomes" id="UP000002718"/>
    </source>
</evidence>
<feature type="binding site" evidence="2">
    <location>
        <position position="79"/>
    </location>
    <ligand>
        <name>Mg(2+)</name>
        <dbReference type="ChEBI" id="CHEBI:18420"/>
        <label>4</label>
    </ligand>
</feature>
<feature type="binding site" evidence="2">
    <location>
        <position position="34"/>
    </location>
    <ligand>
        <name>Mg(2+)</name>
        <dbReference type="ChEBI" id="CHEBI:18420"/>
        <label>4</label>
    </ligand>
</feature>
<dbReference type="PANTHER" id="PTHR30270">
    <property type="entry name" value="THIAMINE-MONOPHOSPHATE KINASE"/>
    <property type="match status" value="1"/>
</dbReference>
<dbReference type="EMBL" id="CP000103">
    <property type="protein sequence ID" value="ABB73322.1"/>
    <property type="molecule type" value="Genomic_DNA"/>
</dbReference>
<dbReference type="NCBIfam" id="TIGR01379">
    <property type="entry name" value="thiL"/>
    <property type="match status" value="1"/>
</dbReference>
<feature type="binding site" evidence="2">
    <location>
        <position position="50"/>
    </location>
    <ligand>
        <name>Mg(2+)</name>
        <dbReference type="ChEBI" id="CHEBI:18420"/>
        <label>1</label>
    </ligand>
</feature>
<comment type="miscellaneous">
    <text evidence="2">Reaction mechanism of ThiL seems to utilize a direct, inline transfer of the gamma-phosphate of ATP to TMP rather than a phosphorylated enzyme intermediate.</text>
</comment>
<dbReference type="KEGG" id="nmu:Nmul_A0013"/>
<sequence>MDLVGGSKVLSEFDIIRSFFTRSAPATVLGIGDDAALIRPAPGMELAISSDMLVSGRHFFEDVDPYKLGHKSLAVNLSDMAAMGARPRWATLSLALPESVVQKDESWLRAFADGFFALAHVHRVDLIGGDTTNGPLNICVTIIGEAPEGKALRRSGARAGDDIWVSGYLGDAALALAYQKKKIMPKPGEVEAAELEAAELEFLMAALEMPIPRVELGQRLIGLAHSAIDISDGLLADLGHILECSRVAAVVRIDRILRSAAMEKHFPHPLAIECLLAGGDDYELCFTVPKSERIKVELLSREEGIPLTRIGSIEEGAGLVVLDSAGRTVTTRVKGYDHFQV</sequence>
<keyword evidence="2 4" id="KW-0418">Kinase</keyword>
<feature type="binding site" evidence="2">
    <location>
        <position position="51"/>
    </location>
    <ligand>
        <name>Mg(2+)</name>
        <dbReference type="ChEBI" id="CHEBI:18420"/>
        <label>1</label>
    </ligand>
</feature>
<feature type="binding site" evidence="2">
    <location>
        <position position="231"/>
    </location>
    <ligand>
        <name>ATP</name>
        <dbReference type="ChEBI" id="CHEBI:30616"/>
    </ligand>
</feature>
<feature type="binding site" evidence="2">
    <location>
        <position position="34"/>
    </location>
    <ligand>
        <name>Mg(2+)</name>
        <dbReference type="ChEBI" id="CHEBI:18420"/>
        <label>3</label>
    </ligand>
</feature>
<dbReference type="GO" id="GO:0000287">
    <property type="term" value="F:magnesium ion binding"/>
    <property type="evidence" value="ECO:0007669"/>
    <property type="project" value="UniProtKB-UniRule"/>
</dbReference>
<dbReference type="GO" id="GO:0005524">
    <property type="term" value="F:ATP binding"/>
    <property type="evidence" value="ECO:0007669"/>
    <property type="project" value="UniProtKB-UniRule"/>
</dbReference>
<dbReference type="AlphaFoldDB" id="Q2YD49"/>
<keyword evidence="1 2" id="KW-0784">Thiamine biosynthesis</keyword>
<comment type="pathway">
    <text evidence="2">Cofactor biosynthesis; thiamine diphosphate biosynthesis; thiamine diphosphate from thiamine phosphate: step 1/1.</text>
</comment>
<feature type="binding site" evidence="2">
    <location>
        <position position="154"/>
    </location>
    <ligand>
        <name>ATP</name>
        <dbReference type="ChEBI" id="CHEBI:30616"/>
    </ligand>
</feature>
<dbReference type="eggNOG" id="COG0611">
    <property type="taxonomic scope" value="Bacteria"/>
</dbReference>
<name>Q2YD49_NITMU</name>
<dbReference type="PANTHER" id="PTHR30270:SF0">
    <property type="entry name" value="THIAMINE-MONOPHOSPHATE KINASE"/>
    <property type="match status" value="1"/>
</dbReference>
<comment type="caution">
    <text evidence="2">Lacks conserved residue(s) required for the propagation of feature annotation.</text>
</comment>
<dbReference type="UniPathway" id="UPA00060">
    <property type="reaction ID" value="UER00142"/>
</dbReference>
<proteinExistence type="inferred from homology"/>
<feature type="binding site" evidence="2">
    <location>
        <position position="229"/>
    </location>
    <ligand>
        <name>Mg(2+)</name>
        <dbReference type="ChEBI" id="CHEBI:18420"/>
        <label>3</label>
    </ligand>
</feature>
<dbReference type="CDD" id="cd02194">
    <property type="entry name" value="ThiL"/>
    <property type="match status" value="1"/>
</dbReference>
<dbReference type="Proteomes" id="UP000236751">
    <property type="component" value="Unassembled WGS sequence"/>
</dbReference>
<feature type="binding site" evidence="2">
    <location>
        <position position="79"/>
    </location>
    <ligand>
        <name>Mg(2+)</name>
        <dbReference type="ChEBI" id="CHEBI:18420"/>
        <label>3</label>
    </ligand>
</feature>
<dbReference type="STRING" id="323848.Nmul_A0013"/>
<dbReference type="InterPro" id="IPR006283">
    <property type="entry name" value="ThiL-like"/>
</dbReference>
<dbReference type="SUPFAM" id="SSF56042">
    <property type="entry name" value="PurM C-terminal domain-like"/>
    <property type="match status" value="1"/>
</dbReference>
<dbReference type="GO" id="GO:0009229">
    <property type="term" value="P:thiamine diphosphate biosynthetic process"/>
    <property type="evidence" value="ECO:0007669"/>
    <property type="project" value="UniProtKB-UniRule"/>
</dbReference>
<dbReference type="Pfam" id="PF00586">
    <property type="entry name" value="AIRS"/>
    <property type="match status" value="1"/>
</dbReference>
<evidence type="ECO:0000256" key="1">
    <source>
        <dbReference type="ARBA" id="ARBA00022977"/>
    </source>
</evidence>
<dbReference type="InterPro" id="IPR016188">
    <property type="entry name" value="PurM-like_N"/>
</dbReference>
<dbReference type="PIRSF" id="PIRSF005303">
    <property type="entry name" value="Thiam_monoph_kin"/>
    <property type="match status" value="1"/>
</dbReference>
<reference evidence="5 7" key="4">
    <citation type="submission" date="2016-10" db="EMBL/GenBank/DDBJ databases">
        <authorList>
            <person name="de Groot N.N."/>
        </authorList>
    </citation>
    <scope>NUCLEOTIDE SEQUENCE [LARGE SCALE GENOMIC DNA]</scope>
    <source>
        <strain evidence="5 7">Nl13</strain>
    </source>
</reference>
<feature type="binding site" evidence="2">
    <location>
        <position position="79"/>
    </location>
    <ligand>
        <name>Mg(2+)</name>
        <dbReference type="ChEBI" id="CHEBI:18420"/>
        <label>2</label>
    </ligand>
</feature>